<name>A0ABS5JZP5_9BACT</name>
<reference evidence="1 2" key="1">
    <citation type="journal article" date="2015" name="Int. J. Syst. Evol. Microbiol.">
        <title>Carboxylicivirga linearis sp. nov., isolated from a sea cucumber culture pond.</title>
        <authorList>
            <person name="Wang F.Q."/>
            <person name="Zhou Y.X."/>
            <person name="Lin X.Z."/>
            <person name="Chen G.J."/>
            <person name="Du Z.J."/>
        </authorList>
    </citation>
    <scope>NUCLEOTIDE SEQUENCE [LARGE SCALE GENOMIC DNA]</scope>
    <source>
        <strain evidence="1 2">FB218</strain>
    </source>
</reference>
<protein>
    <recommendedName>
        <fullName evidence="3">STAS/SEC14 domain-containing protein</fullName>
    </recommendedName>
</protein>
<organism evidence="1 2">
    <name type="scientific">Carboxylicivirga linearis</name>
    <dbReference type="NCBI Taxonomy" id="1628157"/>
    <lineage>
        <taxon>Bacteria</taxon>
        <taxon>Pseudomonadati</taxon>
        <taxon>Bacteroidota</taxon>
        <taxon>Bacteroidia</taxon>
        <taxon>Marinilabiliales</taxon>
        <taxon>Marinilabiliaceae</taxon>
        <taxon>Carboxylicivirga</taxon>
    </lineage>
</organism>
<dbReference type="Proteomes" id="UP000708576">
    <property type="component" value="Unassembled WGS sequence"/>
</dbReference>
<accession>A0ABS5JZP5</accession>
<evidence type="ECO:0000313" key="1">
    <source>
        <dbReference type="EMBL" id="MBS2100377.1"/>
    </source>
</evidence>
<comment type="caution">
    <text evidence="1">The sequence shown here is derived from an EMBL/GenBank/DDBJ whole genome shotgun (WGS) entry which is preliminary data.</text>
</comment>
<dbReference type="EMBL" id="JAGUCO010000022">
    <property type="protein sequence ID" value="MBS2100377.1"/>
    <property type="molecule type" value="Genomic_DNA"/>
</dbReference>
<dbReference type="RefSeq" id="WP_212218096.1">
    <property type="nucleotide sequence ID" value="NZ_JAGUCO010000022.1"/>
</dbReference>
<evidence type="ECO:0000313" key="2">
    <source>
        <dbReference type="Proteomes" id="UP000708576"/>
    </source>
</evidence>
<proteinExistence type="predicted"/>
<sequence length="119" mass="13742">MIENIAIELTSIVIDNTAFLNGILITPFLVRFKIDEIKENLLIHLSFDDSSITFENLGNNVEILMKKLTGIALNQVAFVCKQVRETTFAYLMLLRLQKLGIVCNVFYEKENAMRWLRCQ</sequence>
<keyword evidence="2" id="KW-1185">Reference proteome</keyword>
<evidence type="ECO:0008006" key="3">
    <source>
        <dbReference type="Google" id="ProtNLM"/>
    </source>
</evidence>
<gene>
    <name evidence="1" type="ORF">KEM10_18980</name>
</gene>